<dbReference type="WBParaSite" id="GPUH_0000345301-mRNA-1">
    <property type="protein sequence ID" value="GPUH_0000345301-mRNA-1"/>
    <property type="gene ID" value="GPUH_0000345301"/>
</dbReference>
<reference evidence="2 3" key="2">
    <citation type="submission" date="2018-11" db="EMBL/GenBank/DDBJ databases">
        <authorList>
            <consortium name="Pathogen Informatics"/>
        </authorList>
    </citation>
    <scope>NUCLEOTIDE SEQUENCE [LARGE SCALE GENOMIC DNA]</scope>
</reference>
<sequence>MQCQSSALRSPSCGGRRQLIATQRRSSGTAIQRIALLLLLLLQLQLRQVTERAAFGAGPESVRLRPERDRSGTRRAARRI</sequence>
<name>A0A183D406_9BILA</name>
<feature type="compositionally biased region" description="Basic and acidic residues" evidence="1">
    <location>
        <begin position="62"/>
        <end position="72"/>
    </location>
</feature>
<dbReference type="EMBL" id="UYRT01005920">
    <property type="protein sequence ID" value="VDK39625.1"/>
    <property type="molecule type" value="Genomic_DNA"/>
</dbReference>
<dbReference type="Proteomes" id="UP000271098">
    <property type="component" value="Unassembled WGS sequence"/>
</dbReference>
<feature type="region of interest" description="Disordered" evidence="1">
    <location>
        <begin position="56"/>
        <end position="80"/>
    </location>
</feature>
<evidence type="ECO:0000313" key="3">
    <source>
        <dbReference type="Proteomes" id="UP000271098"/>
    </source>
</evidence>
<proteinExistence type="predicted"/>
<evidence type="ECO:0000313" key="2">
    <source>
        <dbReference type="EMBL" id="VDK39625.1"/>
    </source>
</evidence>
<dbReference type="AlphaFoldDB" id="A0A183D406"/>
<protein>
    <submittedName>
        <fullName evidence="4">Secreted protein</fullName>
    </submittedName>
</protein>
<evidence type="ECO:0000256" key="1">
    <source>
        <dbReference type="SAM" id="MobiDB-lite"/>
    </source>
</evidence>
<accession>A0A183D406</accession>
<reference evidence="4" key="1">
    <citation type="submission" date="2016-06" db="UniProtKB">
        <authorList>
            <consortium name="WormBaseParasite"/>
        </authorList>
    </citation>
    <scope>IDENTIFICATION</scope>
</reference>
<keyword evidence="3" id="KW-1185">Reference proteome</keyword>
<organism evidence="4">
    <name type="scientific">Gongylonema pulchrum</name>
    <dbReference type="NCBI Taxonomy" id="637853"/>
    <lineage>
        <taxon>Eukaryota</taxon>
        <taxon>Metazoa</taxon>
        <taxon>Ecdysozoa</taxon>
        <taxon>Nematoda</taxon>
        <taxon>Chromadorea</taxon>
        <taxon>Rhabditida</taxon>
        <taxon>Spirurina</taxon>
        <taxon>Spiruromorpha</taxon>
        <taxon>Spiruroidea</taxon>
        <taxon>Gongylonematidae</taxon>
        <taxon>Gongylonema</taxon>
    </lineage>
</organism>
<gene>
    <name evidence="2" type="ORF">GPUH_LOCUS3447</name>
</gene>
<evidence type="ECO:0000313" key="4">
    <source>
        <dbReference type="WBParaSite" id="GPUH_0000345301-mRNA-1"/>
    </source>
</evidence>